<proteinExistence type="predicted"/>
<dbReference type="InterPro" id="IPR011966">
    <property type="entry name" value="PaaN-DH"/>
</dbReference>
<dbReference type="InterPro" id="IPR015590">
    <property type="entry name" value="Aldehyde_DH_dom"/>
</dbReference>
<dbReference type="PANTHER" id="PTHR43111">
    <property type="entry name" value="ALDEHYDE DEHYDROGENASE B-RELATED"/>
    <property type="match status" value="1"/>
</dbReference>
<accession>B1N6F2</accession>
<dbReference type="AlphaFoldDB" id="B1N6F2"/>
<evidence type="ECO:0000259" key="3">
    <source>
        <dbReference type="Pfam" id="PF01575"/>
    </source>
</evidence>
<name>B1N6F2_9BACT</name>
<dbReference type="InterPro" id="IPR002539">
    <property type="entry name" value="MaoC-like_dom"/>
</dbReference>
<dbReference type="NCBIfam" id="NF008868">
    <property type="entry name" value="PRK11903.1"/>
    <property type="match status" value="1"/>
</dbReference>
<organism evidence="4">
    <name type="scientific">uncultured bacterium CBNPD1 BAC clone 67</name>
    <dbReference type="NCBI Taxonomy" id="417306"/>
    <lineage>
        <taxon>Bacteria</taxon>
        <taxon>environmental samples</taxon>
    </lineage>
</organism>
<sequence>MSLIRLQSFAEGHWFSGDGDGSLLVSAIDASPVAEITARGLDFAGMMRFARAKAGPALRRLTFHERASLLKAVAQALTARKEELYALSALTGATRADSWIDIDGGIGTLFVYASKGKRELPNETFLIDGAVEGLSKNGTFLGQHIYVPREGVAVQINAYNFPVWGMLEKLGPSILAGLPVIAKPASATAWLAEKAARIIIESGILPEGAFQFIAGSTGDLFEHLTSQDHVAFTGSLATSTALQAHPVILKNAVHFTAERDSLNCSILGPDAVPGTPEFDLLIKEVAREMSTKAGQKCTAIRRIIVPAAEADAVANALSKRLSSLAIGDPRVETTRIGPLASLAQRADVRAQIARLQEECEILHGAPDKLDLPGLDTEKGAFLSPVLLAARDSRAAERPHDTEAFGPVATLLTYRDLDEAIGLARKGDGSLAGSLVTADAQIAREVVFGTGAFHGRLLLLNAECAAESTGHGSPMPHLVHGGPGRAGGGEELGGMRAVHHQMQRVALQGSPAFLTAITKSYVKGTPEPAAPAHPFRLPFEDLVPGQSYHSPERVISLGDIEHFAHFTGDTFYAHMDEEAVKGHPFFPGRVAHGYLLLSFAAGLFVEPERGPVLANYGLDNLRFLKPVAPGEAIRVRLTVKSKSPRNTDYGEVRWDVEIRTGAGDIAATYELLTMNAYREAS</sequence>
<dbReference type="SUPFAM" id="SSF54637">
    <property type="entry name" value="Thioesterase/thiol ester dehydrase-isomerase"/>
    <property type="match status" value="1"/>
</dbReference>
<reference evidence="4" key="1">
    <citation type="journal article" date="2008" name="FEMS Microbiol. Ecol.">
        <title>Metagenomic analysis of a freshwater toxic cyanobacteria bloom.</title>
        <authorList>
            <person name="Pope P.B."/>
            <person name="Patel B.K."/>
        </authorList>
    </citation>
    <scope>NUCLEOTIDE SEQUENCE</scope>
</reference>
<dbReference type="InterPro" id="IPR029069">
    <property type="entry name" value="HotDog_dom_sf"/>
</dbReference>
<evidence type="ECO:0000259" key="2">
    <source>
        <dbReference type="Pfam" id="PF00171"/>
    </source>
</evidence>
<dbReference type="GO" id="GO:0016620">
    <property type="term" value="F:oxidoreductase activity, acting on the aldehyde or oxo group of donors, NAD or NADP as acceptor"/>
    <property type="evidence" value="ECO:0007669"/>
    <property type="project" value="InterPro"/>
</dbReference>
<dbReference type="EMBL" id="EF157666">
    <property type="protein sequence ID" value="ABM53498.1"/>
    <property type="molecule type" value="Genomic_DNA"/>
</dbReference>
<evidence type="ECO:0000256" key="1">
    <source>
        <dbReference type="ARBA" id="ARBA00023002"/>
    </source>
</evidence>
<dbReference type="Gene3D" id="3.40.309.10">
    <property type="entry name" value="Aldehyde Dehydrogenase, Chain A, domain 2"/>
    <property type="match status" value="1"/>
</dbReference>
<protein>
    <submittedName>
        <fullName evidence="4">Putative phenylacetic acid degradation protein PaaN/Z subunit</fullName>
    </submittedName>
</protein>
<dbReference type="Gene3D" id="3.40.605.10">
    <property type="entry name" value="Aldehyde Dehydrogenase, Chain A, domain 1"/>
    <property type="match status" value="1"/>
</dbReference>
<dbReference type="InterPro" id="IPR016162">
    <property type="entry name" value="Ald_DH_N"/>
</dbReference>
<dbReference type="InterPro" id="IPR016163">
    <property type="entry name" value="Ald_DH_C"/>
</dbReference>
<dbReference type="Pfam" id="PF00171">
    <property type="entry name" value="Aldedh"/>
    <property type="match status" value="1"/>
</dbReference>
<dbReference type="InterPro" id="IPR016161">
    <property type="entry name" value="Ald_DH/histidinol_DH"/>
</dbReference>
<dbReference type="SUPFAM" id="SSF53720">
    <property type="entry name" value="ALDH-like"/>
    <property type="match status" value="1"/>
</dbReference>
<keyword evidence="1" id="KW-0560">Oxidoreductase</keyword>
<dbReference type="Pfam" id="PF01575">
    <property type="entry name" value="MaoC_dehydratas"/>
    <property type="match status" value="1"/>
</dbReference>
<dbReference type="NCBIfam" id="TIGR02278">
    <property type="entry name" value="PaaN-DH"/>
    <property type="match status" value="1"/>
</dbReference>
<evidence type="ECO:0000313" key="4">
    <source>
        <dbReference type="EMBL" id="ABM53498.1"/>
    </source>
</evidence>
<dbReference type="PANTHER" id="PTHR43111:SF1">
    <property type="entry name" value="ALDEHYDE DEHYDROGENASE B-RELATED"/>
    <property type="match status" value="1"/>
</dbReference>
<dbReference type="Gene3D" id="3.10.129.10">
    <property type="entry name" value="Hotdog Thioesterase"/>
    <property type="match status" value="1"/>
</dbReference>
<feature type="domain" description="MaoC-like" evidence="3">
    <location>
        <begin position="543"/>
        <end position="645"/>
    </location>
</feature>
<dbReference type="CDD" id="cd07128">
    <property type="entry name" value="ALDH_MaoC-N"/>
    <property type="match status" value="1"/>
</dbReference>
<feature type="domain" description="Aldehyde dehydrogenase" evidence="2">
    <location>
        <begin position="46"/>
        <end position="445"/>
    </location>
</feature>